<dbReference type="Gene3D" id="1.10.8.60">
    <property type="match status" value="1"/>
</dbReference>
<comment type="catalytic activity">
    <reaction evidence="10">
        <text>ATP + H2O = ADP + phosphate + H(+)</text>
        <dbReference type="Rhea" id="RHEA:13065"/>
        <dbReference type="ChEBI" id="CHEBI:15377"/>
        <dbReference type="ChEBI" id="CHEBI:15378"/>
        <dbReference type="ChEBI" id="CHEBI:30616"/>
        <dbReference type="ChEBI" id="CHEBI:43474"/>
        <dbReference type="ChEBI" id="CHEBI:456216"/>
    </reaction>
    <physiologicalReaction direction="left-to-right" evidence="10">
        <dbReference type="Rhea" id="RHEA:13066"/>
    </physiologicalReaction>
</comment>
<evidence type="ECO:0000256" key="4">
    <source>
        <dbReference type="ARBA" id="ARBA00022741"/>
    </source>
</evidence>
<name>A0A5E8B4N4_9ASCO</name>
<dbReference type="GeneID" id="43579711"/>
<evidence type="ECO:0000256" key="2">
    <source>
        <dbReference type="ARBA" id="ARBA00006914"/>
    </source>
</evidence>
<gene>
    <name evidence="13" type="ORF">SAPINGB_P000888</name>
</gene>
<dbReference type="InterPro" id="IPR003593">
    <property type="entry name" value="AAA+_ATPase"/>
</dbReference>
<sequence>MPSAVPIVPVAGRSLKEGPKLPRKLTQNTRTVIFFSDLIPQDHVILSNQIYQKLFPSAKTTGNFVVLNSLNCNKWTLFAVLPRHETLSSQLTVEQLQSQFPPDSCIVSSHSRYAVSFLSSVALVCSIIPPVLDQVLILCSPDIYTTLHQKDHSRLVEIIQSSGSILRQGEFCSALGGLVKLCDPVDQGIVDSQITKVTIVKDKSLSMIPAAQQTPHLTNEISEQPGFSDDIDQIDAEISRYLDFVNDWDSPEDNLESSILNTSPNGSTLEDSKTESSATPLTFSKPIAIKPLEKPIHPAAIIPLPFPKDDPEARGFAKIEFLAEIGCFSGDVVLIKTATGKRHITLFSYPEPNTCPSRTLYVSPVFFYNLGSPFEIQIAKLSAGKTDTTKIKEVSYTGCLQTAKEVTISRIASAITTDRTLQVAFLSGLRTYFEASFRVVKNGDIIAIPIDTILAKTLEDIDDAGAIPVGRPNEVAWFKVTALNYAESDYDDEKPLVTDDDNDNDYIINPSQTRMVQSGIVTENSIPTSLPWKQYLSLPLYPYYNLDDYSSPKFEYARKLHQYFSASISPLGVSLKTTILVHSSKRGTGKSSAVHSVAASMGIHVFEVDGFSTISDNDAKTFGVLRARLERASEVSPCVVFIKHIDAFAKKSEQDGKEGAGITSNIINLFNTILSEKENFIITATAADVDKLSDSVRALFNFEVEIGVPSEDERRDIFRYISKTQLPEQVSEQRFGQRKLSYTFALRGDVSIDTLALQSAGLTPPDLISIVQTSKQKALTRLQNISKETSLELFDLILSSGGVIKITPDDIEDAIGEARRKYSDSIGAPRIPNVSWEDVGGLEGVKKEILDTIEMPLKYPELFSGGMKKRSGILFYGPPGTGKTLLAKAIATTFSLNFFSVKGPELLNMYIGESEANVRKVFQKARDARPCVVFFDELDSVAPKRGNQGDSGGVMDRIVSQLLAELDGMSGGGGEGVFVVGATNRPDLLDEALLRPGRFDKMLYLGVSDTHSKQQTILEALTRKFKLSENVSLEKVANKCPFTYTGADFYALCSDAILNAMTRTAGEVDEKYNRYNLEERQAKDLKEISIRSWFENVATDKDIDVLVTESDFDKSLRELIPSVSADELKHYMRVRDNFQGGKTKAKGEAQQVEKGRIEEIDDIDGILSESIKQAIGEATRQAGALNINGTNNFSVSRSTEYAIPNNIASETSSSSSTPLAIPASSDLHSVNGASEQDLLTQLTNGNGAVNGNSSNHGVTSNGIKGDDSEKNKKKSKGKGKGISKKHLTP</sequence>
<keyword evidence="5" id="KW-0378">Hydrolase</keyword>
<dbReference type="InterPro" id="IPR003960">
    <property type="entry name" value="ATPase_AAA_CS"/>
</dbReference>
<feature type="domain" description="AAA+ ATPase" evidence="12">
    <location>
        <begin position="869"/>
        <end position="1009"/>
    </location>
</feature>
<evidence type="ECO:0000256" key="9">
    <source>
        <dbReference type="ARBA" id="ARBA00034920"/>
    </source>
</evidence>
<dbReference type="GO" id="GO:0016887">
    <property type="term" value="F:ATP hydrolysis activity"/>
    <property type="evidence" value="ECO:0007669"/>
    <property type="project" value="InterPro"/>
</dbReference>
<evidence type="ECO:0000256" key="7">
    <source>
        <dbReference type="ARBA" id="ARBA00023136"/>
    </source>
</evidence>
<feature type="region of interest" description="Disordered" evidence="11">
    <location>
        <begin position="1208"/>
        <end position="1227"/>
    </location>
</feature>
<dbReference type="GO" id="GO:0016558">
    <property type="term" value="P:protein import into peroxisome matrix"/>
    <property type="evidence" value="ECO:0007669"/>
    <property type="project" value="TreeGrafter"/>
</dbReference>
<dbReference type="CDD" id="cd19527">
    <property type="entry name" value="RecA-like_PEX6_r2"/>
    <property type="match status" value="1"/>
</dbReference>
<comment type="subcellular location">
    <subcellularLocation>
        <location evidence="1">Membrane</location>
    </subcellularLocation>
</comment>
<keyword evidence="14" id="KW-1185">Reference proteome</keyword>
<protein>
    <recommendedName>
        <fullName evidence="8">Peroxisomal ATPase PEX6</fullName>
    </recommendedName>
    <alternativeName>
        <fullName evidence="9">Peroxin-6</fullName>
    </alternativeName>
</protein>
<dbReference type="InterPro" id="IPR047533">
    <property type="entry name" value="RecA-like_PEX6_r2"/>
</dbReference>
<dbReference type="Pfam" id="PF23315">
    <property type="entry name" value="PEX6_4th"/>
    <property type="match status" value="1"/>
</dbReference>
<evidence type="ECO:0000256" key="3">
    <source>
        <dbReference type="ARBA" id="ARBA00022593"/>
    </source>
</evidence>
<evidence type="ECO:0000256" key="8">
    <source>
        <dbReference type="ARBA" id="ARBA00034811"/>
    </source>
</evidence>
<feature type="region of interest" description="Disordered" evidence="11">
    <location>
        <begin position="1243"/>
        <end position="1289"/>
    </location>
</feature>
<dbReference type="GO" id="GO:0005524">
    <property type="term" value="F:ATP binding"/>
    <property type="evidence" value="ECO:0007669"/>
    <property type="project" value="UniProtKB-KW"/>
</dbReference>
<keyword evidence="7" id="KW-0472">Membrane</keyword>
<dbReference type="InterPro" id="IPR003959">
    <property type="entry name" value="ATPase_AAA_core"/>
</dbReference>
<feature type="compositionally biased region" description="Basic residues" evidence="11">
    <location>
        <begin position="1271"/>
        <end position="1289"/>
    </location>
</feature>
<organism evidence="13 14">
    <name type="scientific">Magnusiomyces paraingens</name>
    <dbReference type="NCBI Taxonomy" id="2606893"/>
    <lineage>
        <taxon>Eukaryota</taxon>
        <taxon>Fungi</taxon>
        <taxon>Dikarya</taxon>
        <taxon>Ascomycota</taxon>
        <taxon>Saccharomycotina</taxon>
        <taxon>Dipodascomycetes</taxon>
        <taxon>Dipodascales</taxon>
        <taxon>Dipodascaceae</taxon>
        <taxon>Magnusiomyces</taxon>
    </lineage>
</organism>
<evidence type="ECO:0000313" key="14">
    <source>
        <dbReference type="Proteomes" id="UP000398389"/>
    </source>
</evidence>
<dbReference type="PANTHER" id="PTHR23077">
    <property type="entry name" value="AAA-FAMILY ATPASE"/>
    <property type="match status" value="1"/>
</dbReference>
<dbReference type="FunFam" id="3.40.50.300:FF:000109">
    <property type="entry name" value="Peroxisomal biogenesis factor 6"/>
    <property type="match status" value="1"/>
</dbReference>
<keyword evidence="6" id="KW-0067">ATP-binding</keyword>
<keyword evidence="4" id="KW-0547">Nucleotide-binding</keyword>
<proteinExistence type="inferred from homology"/>
<reference evidence="13 14" key="1">
    <citation type="submission" date="2019-09" db="EMBL/GenBank/DDBJ databases">
        <authorList>
            <person name="Brejova B."/>
        </authorList>
    </citation>
    <scope>NUCLEOTIDE SEQUENCE [LARGE SCALE GENOMIC DNA]</scope>
</reference>
<evidence type="ECO:0000256" key="11">
    <source>
        <dbReference type="SAM" id="MobiDB-lite"/>
    </source>
</evidence>
<feature type="region of interest" description="Disordered" evidence="11">
    <location>
        <begin position="255"/>
        <end position="278"/>
    </location>
</feature>
<feature type="compositionally biased region" description="Low complexity" evidence="11">
    <location>
        <begin position="1244"/>
        <end position="1258"/>
    </location>
</feature>
<dbReference type="Proteomes" id="UP000398389">
    <property type="component" value="Unassembled WGS sequence"/>
</dbReference>
<dbReference type="Gene3D" id="3.40.50.300">
    <property type="entry name" value="P-loop containing nucleotide triphosphate hydrolases"/>
    <property type="match status" value="2"/>
</dbReference>
<dbReference type="OrthoDB" id="5553750at2759"/>
<dbReference type="InterPro" id="IPR050168">
    <property type="entry name" value="AAA_ATPase_domain"/>
</dbReference>
<feature type="compositionally biased region" description="Polar residues" evidence="11">
    <location>
        <begin position="256"/>
        <end position="278"/>
    </location>
</feature>
<evidence type="ECO:0000313" key="13">
    <source>
        <dbReference type="EMBL" id="VVT45782.1"/>
    </source>
</evidence>
<dbReference type="PROSITE" id="PS00674">
    <property type="entry name" value="AAA"/>
    <property type="match status" value="1"/>
</dbReference>
<dbReference type="SUPFAM" id="SSF52540">
    <property type="entry name" value="P-loop containing nucleoside triphosphate hydrolases"/>
    <property type="match status" value="2"/>
</dbReference>
<feature type="compositionally biased region" description="Low complexity" evidence="11">
    <location>
        <begin position="1208"/>
        <end position="1225"/>
    </location>
</feature>
<dbReference type="Pfam" id="PF00004">
    <property type="entry name" value="AAA"/>
    <property type="match status" value="2"/>
</dbReference>
<evidence type="ECO:0000256" key="5">
    <source>
        <dbReference type="ARBA" id="ARBA00022801"/>
    </source>
</evidence>
<evidence type="ECO:0000259" key="12">
    <source>
        <dbReference type="SMART" id="SM00382"/>
    </source>
</evidence>
<dbReference type="FunFam" id="1.10.8.60:FF:000039">
    <property type="entry name" value="peroxisome biogenesis factor 6"/>
    <property type="match status" value="1"/>
</dbReference>
<dbReference type="InterPro" id="IPR056995">
    <property type="entry name" value="PEX6_4th_dom"/>
</dbReference>
<dbReference type="EMBL" id="CABVLU010000001">
    <property type="protein sequence ID" value="VVT45782.1"/>
    <property type="molecule type" value="Genomic_DNA"/>
</dbReference>
<evidence type="ECO:0000256" key="1">
    <source>
        <dbReference type="ARBA" id="ARBA00004370"/>
    </source>
</evidence>
<dbReference type="InterPro" id="IPR027417">
    <property type="entry name" value="P-loop_NTPase"/>
</dbReference>
<feature type="domain" description="AAA+ ATPase" evidence="12">
    <location>
        <begin position="575"/>
        <end position="710"/>
    </location>
</feature>
<dbReference type="SMART" id="SM00382">
    <property type="entry name" value="AAA"/>
    <property type="match status" value="2"/>
</dbReference>
<comment type="similarity">
    <text evidence="2">Belongs to the AAA ATPase family.</text>
</comment>
<accession>A0A5E8B4N4</accession>
<evidence type="ECO:0000256" key="6">
    <source>
        <dbReference type="ARBA" id="ARBA00022840"/>
    </source>
</evidence>
<keyword evidence="3" id="KW-0962">Peroxisome biogenesis</keyword>
<dbReference type="GO" id="GO:0005778">
    <property type="term" value="C:peroxisomal membrane"/>
    <property type="evidence" value="ECO:0007669"/>
    <property type="project" value="TreeGrafter"/>
</dbReference>
<evidence type="ECO:0000256" key="10">
    <source>
        <dbReference type="ARBA" id="ARBA00048778"/>
    </source>
</evidence>
<dbReference type="PANTHER" id="PTHR23077:SF9">
    <property type="entry name" value="PEROXISOMAL ATPASE PEX6"/>
    <property type="match status" value="1"/>
</dbReference>
<dbReference type="GO" id="GO:0005829">
    <property type="term" value="C:cytosol"/>
    <property type="evidence" value="ECO:0007669"/>
    <property type="project" value="TreeGrafter"/>
</dbReference>
<dbReference type="RefSeq" id="XP_031851502.1">
    <property type="nucleotide sequence ID" value="XM_031995611.1"/>
</dbReference>